<accession>A0A0P1GN73</accession>
<dbReference type="RefSeq" id="WP_058289180.1">
    <property type="nucleotide sequence ID" value="NZ_CYSD01000015.1"/>
</dbReference>
<proteinExistence type="predicted"/>
<dbReference type="EMBL" id="CYSD01000015">
    <property type="protein sequence ID" value="CUH76783.1"/>
    <property type="molecule type" value="Genomic_DNA"/>
</dbReference>
<reference evidence="1 2" key="1">
    <citation type="submission" date="2015-09" db="EMBL/GenBank/DDBJ databases">
        <authorList>
            <consortium name="Swine Surveillance"/>
        </authorList>
    </citation>
    <scope>NUCLEOTIDE SEQUENCE [LARGE SCALE GENOMIC DNA]</scope>
    <source>
        <strain evidence="1 2">CECT 7557</strain>
    </source>
</reference>
<gene>
    <name evidence="1" type="ORF">TRM7557_01059</name>
</gene>
<name>A0A0P1GN73_9RHOB</name>
<evidence type="ECO:0000313" key="2">
    <source>
        <dbReference type="Proteomes" id="UP000052022"/>
    </source>
</evidence>
<dbReference type="Proteomes" id="UP000052022">
    <property type="component" value="Unassembled WGS sequence"/>
</dbReference>
<dbReference type="AlphaFoldDB" id="A0A0P1GN73"/>
<dbReference type="OrthoDB" id="9182769at2"/>
<dbReference type="STRING" id="928856.SAMN04488049_106148"/>
<sequence length="185" mass="20976">MKFAPIDLKPFVAKWNANWAASADKQEHYTQSYAALCAFGARVETAEDLMVLGHATYGWMPTILKDHENLKTANINAIRAGEVPDKPLLNTSWVGTSKLMHFLAPDVWPIWDSRIARHFGMVHRHQYDKRIAYSEYADFLGSEVGKHANPTDWGDLRFLELCLFSDRLPKDEKNTTPKTPAADMA</sequence>
<evidence type="ECO:0000313" key="1">
    <source>
        <dbReference type="EMBL" id="CUH76783.1"/>
    </source>
</evidence>
<organism evidence="1 2">
    <name type="scientific">Tritonibacter multivorans</name>
    <dbReference type="NCBI Taxonomy" id="928856"/>
    <lineage>
        <taxon>Bacteria</taxon>
        <taxon>Pseudomonadati</taxon>
        <taxon>Pseudomonadota</taxon>
        <taxon>Alphaproteobacteria</taxon>
        <taxon>Rhodobacterales</taxon>
        <taxon>Paracoccaceae</taxon>
        <taxon>Tritonibacter</taxon>
    </lineage>
</organism>
<protein>
    <submittedName>
        <fullName evidence="1">Uncharacterized protein</fullName>
    </submittedName>
</protein>
<keyword evidence="2" id="KW-1185">Reference proteome</keyword>